<dbReference type="SUPFAM" id="SSF69593">
    <property type="entry name" value="Glycerol-3-phosphate (1)-acyltransferase"/>
    <property type="match status" value="1"/>
</dbReference>
<evidence type="ECO:0000256" key="4">
    <source>
        <dbReference type="ARBA" id="ARBA00023098"/>
    </source>
</evidence>
<evidence type="ECO:0000256" key="6">
    <source>
        <dbReference type="SAM" id="Phobius"/>
    </source>
</evidence>
<feature type="transmembrane region" description="Helical" evidence="6">
    <location>
        <begin position="23"/>
        <end position="43"/>
    </location>
</feature>
<keyword evidence="4" id="KW-0443">Lipid metabolism</keyword>
<dbReference type="PANTHER" id="PTHR10434">
    <property type="entry name" value="1-ACYL-SN-GLYCEROL-3-PHOSPHATE ACYLTRANSFERASE"/>
    <property type="match status" value="1"/>
</dbReference>
<feature type="domain" description="Phospholipid/glycerol acyltransferase" evidence="7">
    <location>
        <begin position="77"/>
        <end position="188"/>
    </location>
</feature>
<dbReference type="SMART" id="SM00563">
    <property type="entry name" value="PlsC"/>
    <property type="match status" value="1"/>
</dbReference>
<evidence type="ECO:0000256" key="2">
    <source>
        <dbReference type="ARBA" id="ARBA00022516"/>
    </source>
</evidence>
<dbReference type="PANTHER" id="PTHR10434:SF64">
    <property type="entry name" value="1-ACYL-SN-GLYCEROL-3-PHOSPHATE ACYLTRANSFERASE-RELATED"/>
    <property type="match status" value="1"/>
</dbReference>
<evidence type="ECO:0000256" key="1">
    <source>
        <dbReference type="ARBA" id="ARBA00005189"/>
    </source>
</evidence>
<gene>
    <name evidence="8" type="ORF">ACFOSU_02510</name>
</gene>
<keyword evidence="3" id="KW-0808">Transferase</keyword>
<dbReference type="CDD" id="cd07989">
    <property type="entry name" value="LPLAT_AGPAT-like"/>
    <property type="match status" value="1"/>
</dbReference>
<dbReference type="InterPro" id="IPR002123">
    <property type="entry name" value="Plipid/glycerol_acylTrfase"/>
</dbReference>
<comment type="caution">
    <text evidence="8">The sequence shown here is derived from an EMBL/GenBank/DDBJ whole genome shotgun (WGS) entry which is preliminary data.</text>
</comment>
<name>A0ABV7ELQ4_9GAMM</name>
<protein>
    <submittedName>
        <fullName evidence="8">Lysophospholipid acyltransferase family protein</fullName>
    </submittedName>
</protein>
<sequence>MHDTSFTAPARPLIGRLSLCVKAARLIGLVLLGLILLPIVPLIGTRSWKLVRWWHGRMLRVLNVTLEMDGAPLTGPALIVANHSSWLDIVVLGHAFNASFVSKAEIGGWPLVGAFARAAGTLFLTRGAGKTGETSEQIRSVLDAGRSVLFFPEGTTTTDPQPRRFHARLFAAAIDGGYPVMPVALRYCDDTTPPDMHHALVPWVDEAPIWPHFRDLFRVHNIRAQIRICAAIDPRGYDRRSLAEASYNAISHRQMMAAAKARLRRDTNKR</sequence>
<dbReference type="RefSeq" id="WP_380686133.1">
    <property type="nucleotide sequence ID" value="NZ_JBHRSS010000001.1"/>
</dbReference>
<organism evidence="8 9">
    <name type="scientific">Salinisphaera aquimarina</name>
    <dbReference type="NCBI Taxonomy" id="2094031"/>
    <lineage>
        <taxon>Bacteria</taxon>
        <taxon>Pseudomonadati</taxon>
        <taxon>Pseudomonadota</taxon>
        <taxon>Gammaproteobacteria</taxon>
        <taxon>Salinisphaerales</taxon>
        <taxon>Salinisphaeraceae</taxon>
        <taxon>Salinisphaera</taxon>
    </lineage>
</organism>
<evidence type="ECO:0000256" key="3">
    <source>
        <dbReference type="ARBA" id="ARBA00022679"/>
    </source>
</evidence>
<dbReference type="Pfam" id="PF01553">
    <property type="entry name" value="Acyltransferase"/>
    <property type="match status" value="1"/>
</dbReference>
<dbReference type="EMBL" id="JBHRSS010000001">
    <property type="protein sequence ID" value="MFC3102760.1"/>
    <property type="molecule type" value="Genomic_DNA"/>
</dbReference>
<proteinExistence type="predicted"/>
<evidence type="ECO:0000313" key="8">
    <source>
        <dbReference type="EMBL" id="MFC3102760.1"/>
    </source>
</evidence>
<keyword evidence="9" id="KW-1185">Reference proteome</keyword>
<keyword evidence="2" id="KW-0444">Lipid biosynthesis</keyword>
<accession>A0ABV7ELQ4</accession>
<dbReference type="GO" id="GO:0016746">
    <property type="term" value="F:acyltransferase activity"/>
    <property type="evidence" value="ECO:0007669"/>
    <property type="project" value="UniProtKB-KW"/>
</dbReference>
<evidence type="ECO:0000259" key="7">
    <source>
        <dbReference type="SMART" id="SM00563"/>
    </source>
</evidence>
<keyword evidence="6" id="KW-1133">Transmembrane helix</keyword>
<reference evidence="9" key="1">
    <citation type="journal article" date="2019" name="Int. J. Syst. Evol. Microbiol.">
        <title>The Global Catalogue of Microorganisms (GCM) 10K type strain sequencing project: providing services to taxonomists for standard genome sequencing and annotation.</title>
        <authorList>
            <consortium name="The Broad Institute Genomics Platform"/>
            <consortium name="The Broad Institute Genome Sequencing Center for Infectious Disease"/>
            <person name="Wu L."/>
            <person name="Ma J."/>
        </authorList>
    </citation>
    <scope>NUCLEOTIDE SEQUENCE [LARGE SCALE GENOMIC DNA]</scope>
    <source>
        <strain evidence="9">KCTC 52640</strain>
    </source>
</reference>
<keyword evidence="6" id="KW-0812">Transmembrane</keyword>
<evidence type="ECO:0000256" key="5">
    <source>
        <dbReference type="ARBA" id="ARBA00023315"/>
    </source>
</evidence>
<comment type="pathway">
    <text evidence="1">Lipid metabolism.</text>
</comment>
<dbReference type="Proteomes" id="UP001595462">
    <property type="component" value="Unassembled WGS sequence"/>
</dbReference>
<keyword evidence="6" id="KW-0472">Membrane</keyword>
<evidence type="ECO:0000313" key="9">
    <source>
        <dbReference type="Proteomes" id="UP001595462"/>
    </source>
</evidence>
<keyword evidence="5 8" id="KW-0012">Acyltransferase</keyword>